<keyword evidence="1" id="KW-1133">Transmembrane helix</keyword>
<dbReference type="Pfam" id="PF12014">
    <property type="entry name" value="Cyclin_D1_bind"/>
    <property type="match status" value="1"/>
</dbReference>
<dbReference type="PANTHER" id="PTHR33917">
    <property type="entry name" value="PROTEIN EXECUTER 1, CHLOROPLASTIC"/>
    <property type="match status" value="1"/>
</dbReference>
<dbReference type="Proteomes" id="UP001188597">
    <property type="component" value="Unassembled WGS sequence"/>
</dbReference>
<dbReference type="EMBL" id="JAVXUP010004320">
    <property type="protein sequence ID" value="KAK2997239.1"/>
    <property type="molecule type" value="Genomic_DNA"/>
</dbReference>
<keyword evidence="1" id="KW-0812">Transmembrane</keyword>
<evidence type="ECO:0000313" key="3">
    <source>
        <dbReference type="Proteomes" id="UP001188597"/>
    </source>
</evidence>
<comment type="caution">
    <text evidence="2">The sequence shown here is derived from an EMBL/GenBank/DDBJ whole genome shotgun (WGS) entry which is preliminary data.</text>
</comment>
<keyword evidence="3" id="KW-1185">Reference proteome</keyword>
<dbReference type="AlphaFoldDB" id="A0AA88S3K9"/>
<dbReference type="PANTHER" id="PTHR33917:SF2">
    <property type="entry name" value="PROTEIN EXECUTER 2, CHLOROPLASTIC"/>
    <property type="match status" value="1"/>
</dbReference>
<evidence type="ECO:0000256" key="1">
    <source>
        <dbReference type="SAM" id="Phobius"/>
    </source>
</evidence>
<proteinExistence type="predicted"/>
<dbReference type="GO" id="GO:0010343">
    <property type="term" value="P:singlet oxygen-mediated programmed cell death"/>
    <property type="evidence" value="ECO:0007669"/>
    <property type="project" value="InterPro"/>
</dbReference>
<reference evidence="2" key="1">
    <citation type="submission" date="2022-12" db="EMBL/GenBank/DDBJ databases">
        <title>Draft genome assemblies for two species of Escallonia (Escalloniales).</title>
        <authorList>
            <person name="Chanderbali A."/>
            <person name="Dervinis C."/>
            <person name="Anghel I."/>
            <person name="Soltis D."/>
            <person name="Soltis P."/>
            <person name="Zapata F."/>
        </authorList>
    </citation>
    <scope>NUCLEOTIDE SEQUENCE</scope>
    <source>
        <strain evidence="2">UCBG64.0493</strain>
        <tissue evidence="2">Leaf</tissue>
    </source>
</reference>
<gene>
    <name evidence="2" type="ORF">RJ639_025530</name>
</gene>
<feature type="transmembrane region" description="Helical" evidence="1">
    <location>
        <begin position="12"/>
        <end position="34"/>
    </location>
</feature>
<keyword evidence="1" id="KW-0472">Membrane</keyword>
<dbReference type="InterPro" id="IPR044680">
    <property type="entry name" value="EX1/2"/>
</dbReference>
<protein>
    <submittedName>
        <fullName evidence="2">Uncharacterized protein</fullName>
    </submittedName>
</protein>
<dbReference type="GO" id="GO:0042651">
    <property type="term" value="C:thylakoid membrane"/>
    <property type="evidence" value="ECO:0007669"/>
    <property type="project" value="TreeGrafter"/>
</dbReference>
<organism evidence="2 3">
    <name type="scientific">Escallonia herrerae</name>
    <dbReference type="NCBI Taxonomy" id="1293975"/>
    <lineage>
        <taxon>Eukaryota</taxon>
        <taxon>Viridiplantae</taxon>
        <taxon>Streptophyta</taxon>
        <taxon>Embryophyta</taxon>
        <taxon>Tracheophyta</taxon>
        <taxon>Spermatophyta</taxon>
        <taxon>Magnoliopsida</taxon>
        <taxon>eudicotyledons</taxon>
        <taxon>Gunneridae</taxon>
        <taxon>Pentapetalae</taxon>
        <taxon>asterids</taxon>
        <taxon>campanulids</taxon>
        <taxon>Escalloniales</taxon>
        <taxon>Escalloniaceae</taxon>
        <taxon>Escallonia</taxon>
    </lineage>
</organism>
<evidence type="ECO:0000313" key="2">
    <source>
        <dbReference type="EMBL" id="KAK2997239.1"/>
    </source>
</evidence>
<sequence>MCVGWLGGLSGLVSVALCVGLLVLRGVADVALLWKVSPVVGSYKGQGRIAEFGFRNPKWVEGELLQLNGKVGNFLDATSKNKKEYQLGLHFQKY</sequence>
<accession>A0AA88S3K9</accession>
<name>A0AA88S3K9_9ASTE</name>